<proteinExistence type="predicted"/>
<reference evidence="3" key="1">
    <citation type="submission" date="2016-09" db="EMBL/GenBank/DDBJ databases">
        <authorList>
            <person name="Varghese N."/>
            <person name="Submissions S."/>
        </authorList>
    </citation>
    <scope>NUCLEOTIDE SEQUENCE [LARGE SCALE GENOMIC DNA]</scope>
    <source>
        <strain evidence="3">JS23</strain>
    </source>
</reference>
<keyword evidence="3" id="KW-1185">Reference proteome</keyword>
<dbReference type="EMBL" id="FNLO01000008">
    <property type="protein sequence ID" value="SDV49360.1"/>
    <property type="molecule type" value="Genomic_DNA"/>
</dbReference>
<evidence type="ECO:0000256" key="1">
    <source>
        <dbReference type="SAM" id="MobiDB-lite"/>
    </source>
</evidence>
<feature type="region of interest" description="Disordered" evidence="1">
    <location>
        <begin position="1"/>
        <end position="21"/>
    </location>
</feature>
<organism evidence="2 3">
    <name type="scientific">Chitinasiproducens palmae</name>
    <dbReference type="NCBI Taxonomy" id="1770053"/>
    <lineage>
        <taxon>Bacteria</taxon>
        <taxon>Pseudomonadati</taxon>
        <taxon>Pseudomonadota</taxon>
        <taxon>Betaproteobacteria</taxon>
        <taxon>Burkholderiales</taxon>
        <taxon>Burkholderiaceae</taxon>
        <taxon>Chitinasiproducens</taxon>
    </lineage>
</organism>
<sequence>MTRRQRTTTAAPGPLAPAGEPCFDKRRHADVFFANALHRRHRWVTTPPPLLETARPRCARSATRYTLPEATGQTVAFVFSDRFDGAR</sequence>
<evidence type="ECO:0000313" key="2">
    <source>
        <dbReference type="EMBL" id="SDV49360.1"/>
    </source>
</evidence>
<name>A0A1H2PR34_9BURK</name>
<feature type="compositionally biased region" description="Low complexity" evidence="1">
    <location>
        <begin position="7"/>
        <end position="21"/>
    </location>
</feature>
<gene>
    <name evidence="2" type="ORF">SAMN05216551_1088</name>
</gene>
<dbReference type="STRING" id="1770053.SAMN05216551_1088"/>
<accession>A0A1H2PR34</accession>
<dbReference type="Proteomes" id="UP000243719">
    <property type="component" value="Unassembled WGS sequence"/>
</dbReference>
<evidence type="ECO:0000313" key="3">
    <source>
        <dbReference type="Proteomes" id="UP000243719"/>
    </source>
</evidence>
<protein>
    <submittedName>
        <fullName evidence="2">Uncharacterized protein</fullName>
    </submittedName>
</protein>
<dbReference type="AlphaFoldDB" id="A0A1H2PR34"/>